<protein>
    <submittedName>
        <fullName evidence="2">Nucleoside-diphosphate-sugar epimerase</fullName>
    </submittedName>
</protein>
<evidence type="ECO:0000259" key="1">
    <source>
        <dbReference type="Pfam" id="PF13460"/>
    </source>
</evidence>
<dbReference type="Pfam" id="PF13460">
    <property type="entry name" value="NAD_binding_10"/>
    <property type="match status" value="1"/>
</dbReference>
<accession>A0ABS2T0K6</accession>
<gene>
    <name evidence="2" type="ORF">JOC54_003292</name>
</gene>
<dbReference type="InterPro" id="IPR051783">
    <property type="entry name" value="NAD(P)-dependent_oxidoreduct"/>
</dbReference>
<dbReference type="Proteomes" id="UP001179280">
    <property type="component" value="Unassembled WGS sequence"/>
</dbReference>
<dbReference type="Gene3D" id="3.40.50.720">
    <property type="entry name" value="NAD(P)-binding Rossmann-like Domain"/>
    <property type="match status" value="1"/>
</dbReference>
<dbReference type="InterPro" id="IPR016040">
    <property type="entry name" value="NAD(P)-bd_dom"/>
</dbReference>
<dbReference type="EMBL" id="JAFBCV010000011">
    <property type="protein sequence ID" value="MBM7840012.1"/>
    <property type="molecule type" value="Genomic_DNA"/>
</dbReference>
<comment type="caution">
    <text evidence="2">The sequence shown here is derived from an EMBL/GenBank/DDBJ whole genome shotgun (WGS) entry which is preliminary data.</text>
</comment>
<feature type="domain" description="NAD(P)-binding" evidence="1">
    <location>
        <begin position="8"/>
        <end position="158"/>
    </location>
</feature>
<reference evidence="2" key="1">
    <citation type="submission" date="2021-01" db="EMBL/GenBank/DDBJ databases">
        <title>Genomic Encyclopedia of Type Strains, Phase IV (KMG-IV): sequencing the most valuable type-strain genomes for metagenomic binning, comparative biology and taxonomic classification.</title>
        <authorList>
            <person name="Goeker M."/>
        </authorList>
    </citation>
    <scope>NUCLEOTIDE SEQUENCE</scope>
    <source>
        <strain evidence="2">DSM 21943</strain>
    </source>
</reference>
<keyword evidence="3" id="KW-1185">Reference proteome</keyword>
<organism evidence="2 3">
    <name type="scientific">Shouchella xiaoxiensis</name>
    <dbReference type="NCBI Taxonomy" id="766895"/>
    <lineage>
        <taxon>Bacteria</taxon>
        <taxon>Bacillati</taxon>
        <taxon>Bacillota</taxon>
        <taxon>Bacilli</taxon>
        <taxon>Bacillales</taxon>
        <taxon>Bacillaceae</taxon>
        <taxon>Shouchella</taxon>
    </lineage>
</organism>
<evidence type="ECO:0000313" key="3">
    <source>
        <dbReference type="Proteomes" id="UP001179280"/>
    </source>
</evidence>
<proteinExistence type="predicted"/>
<sequence>MKHAVVLGASGGIGYALTMELAKRGVKVTAFARDREKLNRLFTTNAQITISSGDALNEANLYDVIESEAIVFHALNFPYEEWHNTQMNVIQKIIKVAEEKRAKVVLADNIYAYGKQRNPVPENRVKQPIAKKGEIRLQMEQELLKSKVPVIIAHLPDLFGPHATNTLLHETLKGAIKGKKANYIGRADLVREFLYTSDGAEQMIDLAMKDNRFNQNWNIPGQLIKGDDLFKHIKEVTNTEKGFRVVSKAMIQFLGLFNSQMRELVEMMYLNETPVHLDGTKIGSELKSITHTSFKEGLMETVKSMKAIEENR</sequence>
<dbReference type="PANTHER" id="PTHR48079:SF6">
    <property type="entry name" value="NAD(P)-BINDING DOMAIN-CONTAINING PROTEIN-RELATED"/>
    <property type="match status" value="1"/>
</dbReference>
<dbReference type="PANTHER" id="PTHR48079">
    <property type="entry name" value="PROTEIN YEEZ"/>
    <property type="match status" value="1"/>
</dbReference>
<dbReference type="RefSeq" id="WP_204467413.1">
    <property type="nucleotide sequence ID" value="NZ_JAFBCV010000011.1"/>
</dbReference>
<evidence type="ECO:0000313" key="2">
    <source>
        <dbReference type="EMBL" id="MBM7840012.1"/>
    </source>
</evidence>
<name>A0ABS2T0K6_9BACI</name>
<dbReference type="InterPro" id="IPR036291">
    <property type="entry name" value="NAD(P)-bd_dom_sf"/>
</dbReference>
<dbReference type="SUPFAM" id="SSF51735">
    <property type="entry name" value="NAD(P)-binding Rossmann-fold domains"/>
    <property type="match status" value="1"/>
</dbReference>